<dbReference type="PANTHER" id="PTHR32507:SF8">
    <property type="entry name" value="CNH1P"/>
    <property type="match status" value="1"/>
</dbReference>
<dbReference type="GO" id="GO:0005886">
    <property type="term" value="C:plasma membrane"/>
    <property type="evidence" value="ECO:0007669"/>
    <property type="project" value="UniProtKB-SubCell"/>
</dbReference>
<dbReference type="GO" id="GO:1902600">
    <property type="term" value="P:proton transmembrane transport"/>
    <property type="evidence" value="ECO:0007669"/>
    <property type="project" value="InterPro"/>
</dbReference>
<evidence type="ECO:0000313" key="11">
    <source>
        <dbReference type="EMBL" id="QNE20725.1"/>
    </source>
</evidence>
<keyword evidence="2" id="KW-0813">Transport</keyword>
<keyword evidence="5 9" id="KW-0812">Transmembrane</keyword>
<feature type="domain" description="Cation/H+ exchanger transmembrane" evidence="10">
    <location>
        <begin position="17"/>
        <end position="406"/>
    </location>
</feature>
<feature type="transmembrane region" description="Helical" evidence="9">
    <location>
        <begin position="242"/>
        <end position="275"/>
    </location>
</feature>
<keyword evidence="8 9" id="KW-0472">Membrane</keyword>
<evidence type="ECO:0000256" key="3">
    <source>
        <dbReference type="ARBA" id="ARBA00022449"/>
    </source>
</evidence>
<dbReference type="Gene3D" id="1.20.1530.20">
    <property type="match status" value="1"/>
</dbReference>
<feature type="transmembrane region" description="Helical" evidence="9">
    <location>
        <begin position="6"/>
        <end position="23"/>
    </location>
</feature>
<evidence type="ECO:0000256" key="7">
    <source>
        <dbReference type="ARBA" id="ARBA00023065"/>
    </source>
</evidence>
<accession>A0A7G6X3B0</accession>
<evidence type="ECO:0000256" key="4">
    <source>
        <dbReference type="ARBA" id="ARBA00022475"/>
    </source>
</evidence>
<evidence type="ECO:0000256" key="6">
    <source>
        <dbReference type="ARBA" id="ARBA00022989"/>
    </source>
</evidence>
<feature type="transmembrane region" description="Helical" evidence="9">
    <location>
        <begin position="381"/>
        <end position="402"/>
    </location>
</feature>
<comment type="subcellular location">
    <subcellularLocation>
        <location evidence="1">Cell membrane</location>
        <topology evidence="1">Multi-pass membrane protein</topology>
    </subcellularLocation>
</comment>
<reference evidence="11 12" key="2">
    <citation type="journal article" date="2020" name="Microbiol. Resour. Announc.">
        <title>Antarctic desert soil bacteria exhibit high novel natural product potential, evaluated through long-read genome sequencing and comparative genomics.</title>
        <authorList>
            <person name="Benaud N."/>
            <person name="Edwards R.J."/>
            <person name="Amos T.G."/>
            <person name="D'Agostino P.M."/>
            <person name="Gutierrez-Chavez C."/>
            <person name="Montgomery K."/>
            <person name="Nicetic I."/>
            <person name="Ferrari B.C."/>
        </authorList>
    </citation>
    <scope>NUCLEOTIDE SEQUENCE [LARGE SCALE GENOMIC DNA]</scope>
    <source>
        <strain evidence="11 12">SPB151</strain>
    </source>
</reference>
<proteinExistence type="predicted"/>
<keyword evidence="4" id="KW-1003">Cell membrane</keyword>
<feature type="transmembrane region" description="Helical" evidence="9">
    <location>
        <begin position="296"/>
        <end position="314"/>
    </location>
</feature>
<evidence type="ECO:0000256" key="1">
    <source>
        <dbReference type="ARBA" id="ARBA00004651"/>
    </source>
</evidence>
<name>A0A7G6X3B0_9ACTN</name>
<dbReference type="EMBL" id="CP043661">
    <property type="protein sequence ID" value="QNE20725.1"/>
    <property type="molecule type" value="Genomic_DNA"/>
</dbReference>
<evidence type="ECO:0000256" key="5">
    <source>
        <dbReference type="ARBA" id="ARBA00022692"/>
    </source>
</evidence>
<organism evidence="11 12">
    <name type="scientific">Kribbella qitaiheensis</name>
    <dbReference type="NCBI Taxonomy" id="1544730"/>
    <lineage>
        <taxon>Bacteria</taxon>
        <taxon>Bacillati</taxon>
        <taxon>Actinomycetota</taxon>
        <taxon>Actinomycetes</taxon>
        <taxon>Propionibacteriales</taxon>
        <taxon>Kribbellaceae</taxon>
        <taxon>Kribbella</taxon>
    </lineage>
</organism>
<keyword evidence="12" id="KW-1185">Reference proteome</keyword>
<evidence type="ECO:0000256" key="9">
    <source>
        <dbReference type="SAM" id="Phobius"/>
    </source>
</evidence>
<dbReference type="AlphaFoldDB" id="A0A7G6X3B0"/>
<evidence type="ECO:0000313" key="12">
    <source>
        <dbReference type="Proteomes" id="UP000515563"/>
    </source>
</evidence>
<feature type="transmembrane region" description="Helical" evidence="9">
    <location>
        <begin position="98"/>
        <end position="131"/>
    </location>
</feature>
<reference evidence="12" key="1">
    <citation type="submission" date="2019-09" db="EMBL/GenBank/DDBJ databases">
        <title>Antimicrobial potential of Antarctic Bacteria.</title>
        <authorList>
            <person name="Benaud N."/>
            <person name="Edwards R.J."/>
            <person name="Ferrari B.C."/>
        </authorList>
    </citation>
    <scope>NUCLEOTIDE SEQUENCE [LARGE SCALE GENOMIC DNA]</scope>
    <source>
        <strain evidence="12">SPB151</strain>
    </source>
</reference>
<feature type="transmembrane region" description="Helical" evidence="9">
    <location>
        <begin position="203"/>
        <end position="222"/>
    </location>
</feature>
<feature type="transmembrane region" description="Helical" evidence="9">
    <location>
        <begin position="69"/>
        <end position="86"/>
    </location>
</feature>
<protein>
    <submittedName>
        <fullName evidence="11">Sodium:proton antiporter</fullName>
    </submittedName>
</protein>
<dbReference type="InterPro" id="IPR006153">
    <property type="entry name" value="Cation/H_exchanger_TM"/>
</dbReference>
<dbReference type="GO" id="GO:0015297">
    <property type="term" value="F:antiporter activity"/>
    <property type="evidence" value="ECO:0007669"/>
    <property type="project" value="UniProtKB-KW"/>
</dbReference>
<evidence type="ECO:0000259" key="10">
    <source>
        <dbReference type="Pfam" id="PF00999"/>
    </source>
</evidence>
<dbReference type="Proteomes" id="UP000515563">
    <property type="component" value="Chromosome"/>
</dbReference>
<feature type="transmembrane region" description="Helical" evidence="9">
    <location>
        <begin position="173"/>
        <end position="191"/>
    </location>
</feature>
<sequence>MMRIDGDGLYLVAGAALLVGAILPRLLRRYAISAPIAFVGAGLLLGLAVDRSHLSPIAEPGLTKHLAELTILIALMGVGLAIDRPIGWQRWRTTWRLLLIAMPACIAAVAGAGWLLGLAPATALLLGAVLAPTDPVLASDVQVQGPSTGEGAEPEEDDEVRFALTSEAGLNDALAFPFVYAAVFAATKGAIGDWGIEWLAWDLAGRTLIGIAVGAGAGRLLGKMAFGAPSRTFRLADSREPVLALAMTLGVYGLTQVLHGYGFLAVFVAALTLRAAERGHDFHAELHSFIEELEHILTWGILLLLGVAITGGILKPLTVTGVVIGVALVLVIRPLTAWVALQRTPLRRSERWVTAAFGVRGVGSVYYLAYAGPEFRADLPWLWATVAFTVVLSVLVHGVAATPLMRMLDLRRGGDQD</sequence>
<keyword evidence="7" id="KW-0406">Ion transport</keyword>
<keyword evidence="3" id="KW-0050">Antiport</keyword>
<evidence type="ECO:0000256" key="2">
    <source>
        <dbReference type="ARBA" id="ARBA00022448"/>
    </source>
</evidence>
<dbReference type="Pfam" id="PF00999">
    <property type="entry name" value="Na_H_Exchanger"/>
    <property type="match status" value="1"/>
</dbReference>
<dbReference type="KEGG" id="kqi:F1D05_25965"/>
<gene>
    <name evidence="11" type="ORF">F1D05_25965</name>
</gene>
<feature type="transmembrane region" description="Helical" evidence="9">
    <location>
        <begin position="352"/>
        <end position="369"/>
    </location>
</feature>
<evidence type="ECO:0000256" key="8">
    <source>
        <dbReference type="ARBA" id="ARBA00023136"/>
    </source>
</evidence>
<dbReference type="InterPro" id="IPR038770">
    <property type="entry name" value="Na+/solute_symporter_sf"/>
</dbReference>
<keyword evidence="6 9" id="KW-1133">Transmembrane helix</keyword>
<feature type="transmembrane region" description="Helical" evidence="9">
    <location>
        <begin position="30"/>
        <end position="49"/>
    </location>
</feature>
<feature type="transmembrane region" description="Helical" evidence="9">
    <location>
        <begin position="320"/>
        <end position="340"/>
    </location>
</feature>
<dbReference type="PANTHER" id="PTHR32507">
    <property type="entry name" value="NA(+)/H(+) ANTIPORTER 1"/>
    <property type="match status" value="1"/>
</dbReference>